<dbReference type="RefSeq" id="WP_332614969.1">
    <property type="nucleotide sequence ID" value="NZ_JAXGFP010000002.1"/>
</dbReference>
<evidence type="ECO:0000256" key="1">
    <source>
        <dbReference type="ARBA" id="ARBA00010555"/>
    </source>
</evidence>
<keyword evidence="4 7" id="KW-0540">Nuclease</keyword>
<feature type="domain" description="Calcineurin-like phosphoesterase" evidence="8">
    <location>
        <begin position="1"/>
        <end position="231"/>
    </location>
</feature>
<comment type="subunit">
    <text evidence="2 7">Heterodimer of SbcC and SbcD.</text>
</comment>
<keyword evidence="5 7" id="KW-0378">Hydrolase</keyword>
<evidence type="ECO:0000256" key="7">
    <source>
        <dbReference type="RuleBase" id="RU363069"/>
    </source>
</evidence>
<evidence type="ECO:0000313" key="11">
    <source>
        <dbReference type="Proteomes" id="UP001355056"/>
    </source>
</evidence>
<organism evidence="10 11">
    <name type="scientific">Novilysobacter erysipheiresistens</name>
    <dbReference type="NCBI Taxonomy" id="1749332"/>
    <lineage>
        <taxon>Bacteria</taxon>
        <taxon>Pseudomonadati</taxon>
        <taxon>Pseudomonadota</taxon>
        <taxon>Gammaproteobacteria</taxon>
        <taxon>Lysobacterales</taxon>
        <taxon>Lysobacteraceae</taxon>
        <taxon>Novilysobacter</taxon>
    </lineage>
</organism>
<keyword evidence="6 7" id="KW-0269">Exonuclease</keyword>
<dbReference type="PANTHER" id="PTHR30337:SF0">
    <property type="entry name" value="NUCLEASE SBCCD SUBUNIT D"/>
    <property type="match status" value="1"/>
</dbReference>
<dbReference type="InterPro" id="IPR029052">
    <property type="entry name" value="Metallo-depent_PP-like"/>
</dbReference>
<keyword evidence="7" id="KW-0235">DNA replication</keyword>
<evidence type="ECO:0000256" key="3">
    <source>
        <dbReference type="ARBA" id="ARBA00013365"/>
    </source>
</evidence>
<keyword evidence="7" id="KW-0233">DNA recombination</keyword>
<comment type="function">
    <text evidence="7">SbcCD cleaves DNA hairpin structures. These structures can inhibit DNA replication and are intermediates in certain DNA recombination reactions. The complex acts as a 3'-&gt;5' double strand exonuclease that can open hairpins. It also has a 5' single-strand endonuclease activity.</text>
</comment>
<dbReference type="SUPFAM" id="SSF56300">
    <property type="entry name" value="Metallo-dependent phosphatases"/>
    <property type="match status" value="1"/>
</dbReference>
<comment type="caution">
    <text evidence="10">The sequence shown here is derived from an EMBL/GenBank/DDBJ whole genome shotgun (WGS) entry which is preliminary data.</text>
</comment>
<feature type="domain" description="Nuclease SbcCD subunit D C-terminal" evidence="9">
    <location>
        <begin position="282"/>
        <end position="379"/>
    </location>
</feature>
<dbReference type="GO" id="GO:0004527">
    <property type="term" value="F:exonuclease activity"/>
    <property type="evidence" value="ECO:0007669"/>
    <property type="project" value="UniProtKB-KW"/>
</dbReference>
<evidence type="ECO:0000259" key="8">
    <source>
        <dbReference type="Pfam" id="PF00149"/>
    </source>
</evidence>
<dbReference type="Pfam" id="PF12320">
    <property type="entry name" value="SbcD_C"/>
    <property type="match status" value="1"/>
</dbReference>
<dbReference type="Gene3D" id="3.60.21.10">
    <property type="match status" value="1"/>
</dbReference>
<evidence type="ECO:0000259" key="9">
    <source>
        <dbReference type="Pfam" id="PF12320"/>
    </source>
</evidence>
<evidence type="ECO:0000256" key="4">
    <source>
        <dbReference type="ARBA" id="ARBA00022722"/>
    </source>
</evidence>
<dbReference type="InterPro" id="IPR041796">
    <property type="entry name" value="Mre11_N"/>
</dbReference>
<dbReference type="NCBIfam" id="NF008206">
    <property type="entry name" value="PRK10966.1"/>
    <property type="match status" value="1"/>
</dbReference>
<keyword evidence="11" id="KW-1185">Reference proteome</keyword>
<evidence type="ECO:0000256" key="2">
    <source>
        <dbReference type="ARBA" id="ARBA00011322"/>
    </source>
</evidence>
<gene>
    <name evidence="7 10" type="primary">sbcD</name>
    <name evidence="10" type="ORF">SNE34_04055</name>
</gene>
<evidence type="ECO:0000313" key="10">
    <source>
        <dbReference type="EMBL" id="MEG3183186.1"/>
    </source>
</evidence>
<dbReference type="InterPro" id="IPR004843">
    <property type="entry name" value="Calcineurin-like_PHP"/>
</dbReference>
<protein>
    <recommendedName>
        <fullName evidence="3 7">Nuclease SbcCD subunit D</fullName>
    </recommendedName>
</protein>
<dbReference type="Proteomes" id="UP001355056">
    <property type="component" value="Unassembled WGS sequence"/>
</dbReference>
<dbReference type="NCBIfam" id="TIGR00619">
    <property type="entry name" value="sbcd"/>
    <property type="match status" value="1"/>
</dbReference>
<comment type="similarity">
    <text evidence="1 7">Belongs to the SbcD family.</text>
</comment>
<accession>A0ABU7YW91</accession>
<dbReference type="InterPro" id="IPR004593">
    <property type="entry name" value="SbcD"/>
</dbReference>
<dbReference type="InterPro" id="IPR026843">
    <property type="entry name" value="SbcD_C"/>
</dbReference>
<name>A0ABU7YW91_9GAMM</name>
<reference evidence="10 11" key="1">
    <citation type="journal article" date="2016" name="Int. J. Syst. Evol. Microbiol.">
        <title>Lysobacter erysipheiresistens sp. nov., an antagonist of powdery mildew, isolated from tobacco-cultivated soil.</title>
        <authorList>
            <person name="Xie B."/>
            <person name="Li T."/>
            <person name="Lin X."/>
            <person name="Wang C.J."/>
            <person name="Chen Y.J."/>
            <person name="Liu W.J."/>
            <person name="Zhao Z.W."/>
        </authorList>
    </citation>
    <scope>NUCLEOTIDE SEQUENCE [LARGE SCALE GENOMIC DNA]</scope>
    <source>
        <strain evidence="10 11">RS-LYSO-3</strain>
    </source>
</reference>
<dbReference type="EMBL" id="JAXGFP010000002">
    <property type="protein sequence ID" value="MEG3183186.1"/>
    <property type="molecule type" value="Genomic_DNA"/>
</dbReference>
<evidence type="ECO:0000256" key="5">
    <source>
        <dbReference type="ARBA" id="ARBA00022801"/>
    </source>
</evidence>
<dbReference type="Pfam" id="PF00149">
    <property type="entry name" value="Metallophos"/>
    <property type="match status" value="1"/>
</dbReference>
<dbReference type="Gene3D" id="3.30.160.720">
    <property type="match status" value="1"/>
</dbReference>
<sequence length="408" mass="44852">MRIIHTSDLHLGQNFFGRTRQHEHDQFLGWLVDQVRLQEVDAVVIAGDLYDTAMPPSYAREQCNRFIDAMIDTGARLILLGGNHDSPATLGEGRRLLARLSTLVIPEVTCEPAEQVFVVNRRDSQPGMILCGVPFIRARDVARSVPGQSDEEKRLAVMNGIAQYYADIYAAALIKREELGLNVPIVATGHLTTVGANSSESVREIYVGSLNAFATDLFPPADYIALGHIHRPQVVGSNEHIRYCGSPITLSFDELGQDKQVLLVEFEDGQRKRIETIPVPTFQPLLRVHAAIDDLPEELAKAAAPFAADLPAWVEITVEAGDYLPDLPARLNEMVAGLPLEILRLRKARAQSAPTAIEPQPQTLDDLSLADVFEQVLTARSNIPEDRLPRVRELFAAVAAEILAGEAA</sequence>
<keyword evidence="7" id="KW-0255">Endonuclease</keyword>
<evidence type="ECO:0000256" key="6">
    <source>
        <dbReference type="ARBA" id="ARBA00022839"/>
    </source>
</evidence>
<dbReference type="InterPro" id="IPR050535">
    <property type="entry name" value="DNA_Repair-Maintenance_Comp"/>
</dbReference>
<dbReference type="CDD" id="cd00840">
    <property type="entry name" value="MPP_Mre11_N"/>
    <property type="match status" value="1"/>
</dbReference>
<proteinExistence type="inferred from homology"/>
<dbReference type="PANTHER" id="PTHR30337">
    <property type="entry name" value="COMPONENT OF ATP-DEPENDENT DSDNA EXONUCLEASE"/>
    <property type="match status" value="1"/>
</dbReference>